<evidence type="ECO:0000256" key="3">
    <source>
        <dbReference type="ARBA" id="ARBA00022692"/>
    </source>
</evidence>
<dbReference type="InterPro" id="IPR013106">
    <property type="entry name" value="Ig_V-set"/>
</dbReference>
<dbReference type="GO" id="GO:0007166">
    <property type="term" value="P:cell surface receptor signaling pathway"/>
    <property type="evidence" value="ECO:0007669"/>
    <property type="project" value="TreeGrafter"/>
</dbReference>
<dbReference type="GO" id="GO:0042130">
    <property type="term" value="P:negative regulation of T cell proliferation"/>
    <property type="evidence" value="ECO:0007669"/>
    <property type="project" value="TreeGrafter"/>
</dbReference>
<comment type="caution">
    <text evidence="12">The sequence shown here is derived from an EMBL/GenBank/DDBJ whole genome shotgun (WGS) entry which is preliminary data.</text>
</comment>
<evidence type="ECO:0000256" key="4">
    <source>
        <dbReference type="ARBA" id="ARBA00022729"/>
    </source>
</evidence>
<proteinExistence type="predicted"/>
<dbReference type="PANTHER" id="PTHR25466">
    <property type="entry name" value="T-LYMPHOCYTE ACTIVATION ANTIGEN"/>
    <property type="match status" value="1"/>
</dbReference>
<dbReference type="InterPro" id="IPR036179">
    <property type="entry name" value="Ig-like_dom_sf"/>
</dbReference>
<evidence type="ECO:0000256" key="10">
    <source>
        <dbReference type="ARBA" id="ARBA00023319"/>
    </source>
</evidence>
<dbReference type="InterPro" id="IPR013783">
    <property type="entry name" value="Ig-like_fold"/>
</dbReference>
<keyword evidence="9" id="KW-0325">Glycoprotein</keyword>
<dbReference type="GO" id="GO:0006955">
    <property type="term" value="P:immune response"/>
    <property type="evidence" value="ECO:0007669"/>
    <property type="project" value="TreeGrafter"/>
</dbReference>
<feature type="domain" description="Ig-like" evidence="11">
    <location>
        <begin position="122"/>
        <end position="211"/>
    </location>
</feature>
<comment type="subcellular location">
    <subcellularLocation>
        <location evidence="1">Cell membrane</location>
        <topology evidence="1">Single-pass type I membrane protein</topology>
    </subcellularLocation>
</comment>
<keyword evidence="3" id="KW-0812">Transmembrane</keyword>
<dbReference type="InterPro" id="IPR007110">
    <property type="entry name" value="Ig-like_dom"/>
</dbReference>
<evidence type="ECO:0000313" key="12">
    <source>
        <dbReference type="EMBL" id="KAG9281437.1"/>
    </source>
</evidence>
<dbReference type="GO" id="GO:0042102">
    <property type="term" value="P:positive regulation of T cell proliferation"/>
    <property type="evidence" value="ECO:0007669"/>
    <property type="project" value="TreeGrafter"/>
</dbReference>
<protein>
    <recommendedName>
        <fullName evidence="11">Ig-like domain-containing protein</fullName>
    </recommendedName>
</protein>
<evidence type="ECO:0000256" key="2">
    <source>
        <dbReference type="ARBA" id="ARBA00022475"/>
    </source>
</evidence>
<gene>
    <name evidence="12" type="ORF">AMEX_G4278</name>
</gene>
<keyword evidence="2" id="KW-1003">Cell membrane</keyword>
<dbReference type="GO" id="GO:0009897">
    <property type="term" value="C:external side of plasma membrane"/>
    <property type="evidence" value="ECO:0007669"/>
    <property type="project" value="TreeGrafter"/>
</dbReference>
<feature type="domain" description="Ig-like" evidence="11">
    <location>
        <begin position="1"/>
        <end position="105"/>
    </location>
</feature>
<dbReference type="Proteomes" id="UP000752171">
    <property type="component" value="Unassembled WGS sequence"/>
</dbReference>
<feature type="non-terminal residue" evidence="12">
    <location>
        <position position="1"/>
    </location>
</feature>
<evidence type="ECO:0000259" key="11">
    <source>
        <dbReference type="PROSITE" id="PS50835"/>
    </source>
</evidence>
<dbReference type="GO" id="GO:0031295">
    <property type="term" value="P:T cell costimulation"/>
    <property type="evidence" value="ECO:0007669"/>
    <property type="project" value="TreeGrafter"/>
</dbReference>
<keyword evidence="10" id="KW-0393">Immunoglobulin domain</keyword>
<evidence type="ECO:0000256" key="5">
    <source>
        <dbReference type="ARBA" id="ARBA00022989"/>
    </source>
</evidence>
<reference evidence="12 13" key="1">
    <citation type="submission" date="2021-07" db="EMBL/GenBank/DDBJ databases">
        <authorList>
            <person name="Imarazene B."/>
            <person name="Zahm M."/>
            <person name="Klopp C."/>
            <person name="Cabau C."/>
            <person name="Beille S."/>
            <person name="Jouanno E."/>
            <person name="Castinel A."/>
            <person name="Lluch J."/>
            <person name="Gil L."/>
            <person name="Kuchtly C."/>
            <person name="Lopez Roques C."/>
            <person name="Donnadieu C."/>
            <person name="Parrinello H."/>
            <person name="Journot L."/>
            <person name="Du K."/>
            <person name="Schartl M."/>
            <person name="Retaux S."/>
            <person name="Guiguen Y."/>
        </authorList>
    </citation>
    <scope>NUCLEOTIDE SEQUENCE [LARGE SCALE GENOMIC DNA]</scope>
    <source>
        <strain evidence="12">Pach_M1</strain>
        <tissue evidence="12">Testis</tissue>
    </source>
</reference>
<name>A0A8T2MDP0_ASTMX</name>
<dbReference type="GO" id="GO:0071222">
    <property type="term" value="P:cellular response to lipopolysaccharide"/>
    <property type="evidence" value="ECO:0007669"/>
    <property type="project" value="TreeGrafter"/>
</dbReference>
<dbReference type="AlphaFoldDB" id="A0A8T2MDP0"/>
<dbReference type="SMART" id="SM00409">
    <property type="entry name" value="IG"/>
    <property type="match status" value="3"/>
</dbReference>
<keyword evidence="8" id="KW-0675">Receptor</keyword>
<evidence type="ECO:0000256" key="9">
    <source>
        <dbReference type="ARBA" id="ARBA00023180"/>
    </source>
</evidence>
<dbReference type="Gene3D" id="2.60.40.10">
    <property type="entry name" value="Immunoglobulins"/>
    <property type="match status" value="3"/>
</dbReference>
<evidence type="ECO:0000256" key="7">
    <source>
        <dbReference type="ARBA" id="ARBA00023157"/>
    </source>
</evidence>
<evidence type="ECO:0000313" key="13">
    <source>
        <dbReference type="Proteomes" id="UP000752171"/>
    </source>
</evidence>
<sequence length="363" mass="40286">PLSAQISVIVNVGSSAVLHCDCKPIASSQLSKQSPYIKWRTTNELVFERLGEEHFQGEGYEDRVDVPEDKLRKGNCSLVLKEVKAEDAGVYESYLQVKRSKRSIQTTWKLIQSVELSVHGSPGSSKQPPILITARVGSSAVLPCDCSEIMSSDSPLIEWRTFSGTVFERLGEEHYEGEGYEGRVDVPEDKLKKGNCSLVLKDVRPEDAGVYESYLVITGSEQTRRVFIQSVELSVEGTLSAQSSVTVSVGSSAVLHCDFKPIASSQLSEQSPYIEWKTTSQTVFERLGEVHIHGEGYEGRVDVPEDKLKKGNCSLVLKEVKAEDAGIYESYLVVKRSKRSIQTKWVFIQSVELSVNGKERICL</sequence>
<dbReference type="EMBL" id="JAICCE010000002">
    <property type="protein sequence ID" value="KAG9281437.1"/>
    <property type="molecule type" value="Genomic_DNA"/>
</dbReference>
<keyword evidence="5" id="KW-1133">Transmembrane helix</keyword>
<dbReference type="PANTHER" id="PTHR25466:SF11">
    <property type="entry name" value="GALECTIN 17-RELATED"/>
    <property type="match status" value="1"/>
</dbReference>
<dbReference type="SMART" id="SM00406">
    <property type="entry name" value="IGv"/>
    <property type="match status" value="3"/>
</dbReference>
<dbReference type="InterPro" id="IPR051713">
    <property type="entry name" value="T-cell_Activation_Regulation"/>
</dbReference>
<organism evidence="12 13">
    <name type="scientific">Astyanax mexicanus</name>
    <name type="common">Blind cave fish</name>
    <name type="synonym">Astyanax fasciatus mexicanus</name>
    <dbReference type="NCBI Taxonomy" id="7994"/>
    <lineage>
        <taxon>Eukaryota</taxon>
        <taxon>Metazoa</taxon>
        <taxon>Chordata</taxon>
        <taxon>Craniata</taxon>
        <taxon>Vertebrata</taxon>
        <taxon>Euteleostomi</taxon>
        <taxon>Actinopterygii</taxon>
        <taxon>Neopterygii</taxon>
        <taxon>Teleostei</taxon>
        <taxon>Ostariophysi</taxon>
        <taxon>Characiformes</taxon>
        <taxon>Characoidei</taxon>
        <taxon>Acestrorhamphidae</taxon>
        <taxon>Acestrorhamphinae</taxon>
        <taxon>Astyanax</taxon>
    </lineage>
</organism>
<keyword evidence="4" id="KW-0732">Signal</keyword>
<accession>A0A8T2MDP0</accession>
<dbReference type="SUPFAM" id="SSF48726">
    <property type="entry name" value="Immunoglobulin"/>
    <property type="match status" value="3"/>
</dbReference>
<keyword evidence="6" id="KW-0472">Membrane</keyword>
<evidence type="ECO:0000256" key="8">
    <source>
        <dbReference type="ARBA" id="ARBA00023170"/>
    </source>
</evidence>
<evidence type="ECO:0000256" key="1">
    <source>
        <dbReference type="ARBA" id="ARBA00004251"/>
    </source>
</evidence>
<dbReference type="Pfam" id="PF07686">
    <property type="entry name" value="V-set"/>
    <property type="match status" value="3"/>
</dbReference>
<keyword evidence="7" id="KW-1015">Disulfide bond</keyword>
<dbReference type="InterPro" id="IPR003599">
    <property type="entry name" value="Ig_sub"/>
</dbReference>
<evidence type="ECO:0000256" key="6">
    <source>
        <dbReference type="ARBA" id="ARBA00023136"/>
    </source>
</evidence>
<dbReference type="PROSITE" id="PS50835">
    <property type="entry name" value="IG_LIKE"/>
    <property type="match status" value="2"/>
</dbReference>